<proteinExistence type="predicted"/>
<dbReference type="OrthoDB" id="495783at2"/>
<keyword evidence="2" id="KW-1185">Reference proteome</keyword>
<comment type="caution">
    <text evidence="1">The sequence shown here is derived from an EMBL/GenBank/DDBJ whole genome shotgun (WGS) entry which is preliminary data.</text>
</comment>
<evidence type="ECO:0000313" key="2">
    <source>
        <dbReference type="Proteomes" id="UP000030856"/>
    </source>
</evidence>
<gene>
    <name evidence="1" type="ORF">JV46_20510</name>
</gene>
<dbReference type="PANTHER" id="PTHR30087:SF0">
    <property type="entry name" value="INNER MEMBRANE PROTEIN"/>
    <property type="match status" value="1"/>
</dbReference>
<dbReference type="RefSeq" id="WP_052131977.1">
    <property type="nucleotide sequence ID" value="NZ_JRAA01000001.1"/>
</dbReference>
<dbReference type="Proteomes" id="UP000030856">
    <property type="component" value="Unassembled WGS sequence"/>
</dbReference>
<dbReference type="PANTHER" id="PTHR30087">
    <property type="entry name" value="INNER MEMBRANE PROTEIN"/>
    <property type="match status" value="1"/>
</dbReference>
<dbReference type="Pfam" id="PF04463">
    <property type="entry name" value="2-thiour_desulf"/>
    <property type="match status" value="1"/>
</dbReference>
<evidence type="ECO:0000313" key="1">
    <source>
        <dbReference type="EMBL" id="KHF25954.1"/>
    </source>
</evidence>
<dbReference type="InterPro" id="IPR007553">
    <property type="entry name" value="2-thiour_desulf"/>
</dbReference>
<sequence length="173" mass="18873">MKQKLILGVSSCLLGNPVRYDGNHKRNPYIADILSDYFDFEVFCPETAIGLGVPRPPMQLYLDGNNTRLAQVADSSIDLTQQMQAMAAEQCKQLGHLNGFILKSRSPSCGKQGVTLFDYSGEIVGSGAGLFAATLVRAFPSLPVEEETMLEDAALREDFIERVIAYAASKPPI</sequence>
<organism evidence="1 2">
    <name type="scientific">Solemya velum gill symbiont</name>
    <dbReference type="NCBI Taxonomy" id="2340"/>
    <lineage>
        <taxon>Bacteria</taxon>
        <taxon>Pseudomonadati</taxon>
        <taxon>Pseudomonadota</taxon>
        <taxon>Gammaproteobacteria</taxon>
        <taxon>sulfur-oxidizing symbionts</taxon>
    </lineage>
</organism>
<dbReference type="GeneID" id="86991836"/>
<dbReference type="eggNOG" id="COG1683">
    <property type="taxonomic scope" value="Bacteria"/>
</dbReference>
<dbReference type="EMBL" id="JRAA01000001">
    <property type="protein sequence ID" value="KHF25954.1"/>
    <property type="molecule type" value="Genomic_DNA"/>
</dbReference>
<dbReference type="AlphaFoldDB" id="A0A0B0HDH6"/>
<accession>A0A0B0HDH6</accession>
<dbReference type="PATRIC" id="fig|2340.3.peg.466"/>
<dbReference type="STRING" id="2340.JV46_20510"/>
<reference evidence="1 2" key="1">
    <citation type="journal article" date="2014" name="BMC Genomics">
        <title>The genome of the intracellular bacterium of the coastal bivalve, Solemya velum: a blueprint for thriving in and out of symbiosis.</title>
        <authorList>
            <person name="Dmytrenko O."/>
            <person name="Russell S.L."/>
            <person name="Loo W.T."/>
            <person name="Fontanez K.M."/>
            <person name="Liao L."/>
            <person name="Roeselers G."/>
            <person name="Sharma R."/>
            <person name="Stewart F.J."/>
            <person name="Newton I.L."/>
            <person name="Woyke T."/>
            <person name="Wu D."/>
            <person name="Lang J.M."/>
            <person name="Eisen J.A."/>
            <person name="Cavanaugh C.M."/>
        </authorList>
    </citation>
    <scope>NUCLEOTIDE SEQUENCE [LARGE SCALE GENOMIC DNA]</scope>
    <source>
        <strain evidence="1 2">WH</strain>
    </source>
</reference>
<name>A0A0B0HDH6_SOVGS</name>
<protein>
    <submittedName>
        <fullName evidence="1">Uncharacterized protein</fullName>
    </submittedName>
</protein>